<name>A0A1M7ACJ3_PSETH</name>
<sequence>MSTSIGDRAAALRAWVAELPQRHPWVERCRRTMRHYYAHRGNHLALAVAFATVLAAVPLLMILFSGAAYVLWWRASLVTDLETWLLGAVPRSMRELVRPAIDTAIGQRVPVGSIGMLATLWAGMTWMSVVREAVSAMWGLPPLLPASPRRVLRDLRALLLLVTAALSSFVLVAASSALIGSALDLFGLADAPVVRWLLVLGGALSGLAINWVALMWVLARLPGLGTPYRAVAGPAAAGALAFEVLTVATTVTVGAASSTVSGALFGTVLTGLVFLFATSRILLMLAAWTALSAGAGLPGQTLGEQAE</sequence>
<comment type="subcellular location">
    <subcellularLocation>
        <location evidence="1">Cell membrane</location>
        <topology evidence="1">Multi-pass membrane protein</topology>
    </subcellularLocation>
</comment>
<dbReference type="Proteomes" id="UP000184363">
    <property type="component" value="Unassembled WGS sequence"/>
</dbReference>
<dbReference type="PANTHER" id="PTHR30213:SF1">
    <property type="entry name" value="INNER MEMBRANE PROTEIN YHJD"/>
    <property type="match status" value="1"/>
</dbReference>
<dbReference type="OrthoDB" id="3577944at2"/>
<evidence type="ECO:0000313" key="8">
    <source>
        <dbReference type="Proteomes" id="UP000184363"/>
    </source>
</evidence>
<organism evidence="7 8">
    <name type="scientific">Pseudonocardia thermophila</name>
    <dbReference type="NCBI Taxonomy" id="1848"/>
    <lineage>
        <taxon>Bacteria</taxon>
        <taxon>Bacillati</taxon>
        <taxon>Actinomycetota</taxon>
        <taxon>Actinomycetes</taxon>
        <taxon>Pseudonocardiales</taxon>
        <taxon>Pseudonocardiaceae</taxon>
        <taxon>Pseudonocardia</taxon>
    </lineage>
</organism>
<keyword evidence="5 6" id="KW-0472">Membrane</keyword>
<feature type="transmembrane region" description="Helical" evidence="6">
    <location>
        <begin position="114"/>
        <end position="134"/>
    </location>
</feature>
<evidence type="ECO:0000256" key="1">
    <source>
        <dbReference type="ARBA" id="ARBA00004651"/>
    </source>
</evidence>
<keyword evidence="2" id="KW-1003">Cell membrane</keyword>
<keyword evidence="4 6" id="KW-1133">Transmembrane helix</keyword>
<dbReference type="InterPro" id="IPR017039">
    <property type="entry name" value="Virul_fac_BrkB"/>
</dbReference>
<evidence type="ECO:0000256" key="2">
    <source>
        <dbReference type="ARBA" id="ARBA00022475"/>
    </source>
</evidence>
<evidence type="ECO:0000256" key="5">
    <source>
        <dbReference type="ARBA" id="ARBA00023136"/>
    </source>
</evidence>
<protein>
    <submittedName>
        <fullName evidence="7">Membrane protein</fullName>
    </submittedName>
</protein>
<evidence type="ECO:0000256" key="4">
    <source>
        <dbReference type="ARBA" id="ARBA00022989"/>
    </source>
</evidence>
<evidence type="ECO:0000313" key="7">
    <source>
        <dbReference type="EMBL" id="SHL40481.1"/>
    </source>
</evidence>
<dbReference type="GO" id="GO:0005886">
    <property type="term" value="C:plasma membrane"/>
    <property type="evidence" value="ECO:0007669"/>
    <property type="project" value="UniProtKB-SubCell"/>
</dbReference>
<accession>A0A1M7ACJ3</accession>
<evidence type="ECO:0000256" key="3">
    <source>
        <dbReference type="ARBA" id="ARBA00022692"/>
    </source>
</evidence>
<feature type="transmembrane region" description="Helical" evidence="6">
    <location>
        <begin position="231"/>
        <end position="256"/>
    </location>
</feature>
<reference evidence="7 8" key="1">
    <citation type="submission" date="2016-11" db="EMBL/GenBank/DDBJ databases">
        <authorList>
            <person name="Jaros S."/>
            <person name="Januszkiewicz K."/>
            <person name="Wedrychowicz H."/>
        </authorList>
    </citation>
    <scope>NUCLEOTIDE SEQUENCE [LARGE SCALE GENOMIC DNA]</scope>
    <source>
        <strain evidence="7 8">DSM 43832</strain>
    </source>
</reference>
<proteinExistence type="predicted"/>
<dbReference type="STRING" id="1848.SAMN05443637_12735"/>
<dbReference type="RefSeq" id="WP_073460196.1">
    <property type="nucleotide sequence ID" value="NZ_CALGVN010000019.1"/>
</dbReference>
<feature type="transmembrane region" description="Helical" evidence="6">
    <location>
        <begin position="155"/>
        <end position="183"/>
    </location>
</feature>
<feature type="transmembrane region" description="Helical" evidence="6">
    <location>
        <begin position="262"/>
        <end position="283"/>
    </location>
</feature>
<gene>
    <name evidence="7" type="ORF">SAMN05443637_12735</name>
</gene>
<dbReference type="PANTHER" id="PTHR30213">
    <property type="entry name" value="INNER MEMBRANE PROTEIN YHJD"/>
    <property type="match status" value="1"/>
</dbReference>
<feature type="transmembrane region" description="Helical" evidence="6">
    <location>
        <begin position="195"/>
        <end position="219"/>
    </location>
</feature>
<keyword evidence="8" id="KW-1185">Reference proteome</keyword>
<dbReference type="Pfam" id="PF03631">
    <property type="entry name" value="Virul_fac_BrkB"/>
    <property type="match status" value="1"/>
</dbReference>
<feature type="transmembrane region" description="Helical" evidence="6">
    <location>
        <begin position="44"/>
        <end position="72"/>
    </location>
</feature>
<evidence type="ECO:0000256" key="6">
    <source>
        <dbReference type="SAM" id="Phobius"/>
    </source>
</evidence>
<dbReference type="EMBL" id="FRAP01000027">
    <property type="protein sequence ID" value="SHL40481.1"/>
    <property type="molecule type" value="Genomic_DNA"/>
</dbReference>
<dbReference type="AlphaFoldDB" id="A0A1M7ACJ3"/>
<keyword evidence="3 6" id="KW-0812">Transmembrane</keyword>